<organism evidence="1 2">
    <name type="scientific">Tumebacillus flagellatus</name>
    <dbReference type="NCBI Taxonomy" id="1157490"/>
    <lineage>
        <taxon>Bacteria</taxon>
        <taxon>Bacillati</taxon>
        <taxon>Bacillota</taxon>
        <taxon>Bacilli</taxon>
        <taxon>Bacillales</taxon>
        <taxon>Alicyclobacillaceae</taxon>
        <taxon>Tumebacillus</taxon>
    </lineage>
</organism>
<sequence length="103" mass="10815">MLLCACAAQGGFLESGLHAWLELADEVFEGVGDAFEGAEFVVFEVDGSRFVVDDDEEALVGAGSQRDVFERAVVGVLVAGGADVELFELPSGGATKKFVVLIF</sequence>
<name>A0A074LGW4_9BACL</name>
<gene>
    <name evidence="1" type="ORF">EL26_20560</name>
</gene>
<keyword evidence="2" id="KW-1185">Reference proteome</keyword>
<comment type="caution">
    <text evidence="1">The sequence shown here is derived from an EMBL/GenBank/DDBJ whole genome shotgun (WGS) entry which is preliminary data.</text>
</comment>
<reference evidence="1 2" key="1">
    <citation type="journal article" date="2013" name="Int. J. Syst. Evol. Microbiol.">
        <title>Tumebacillus flagellatus sp. nov., an alpha-amylase/pullulanase-producing bacterium isolated from cassava wastewater.</title>
        <authorList>
            <person name="Wang Q."/>
            <person name="Xie N."/>
            <person name="Qin Y."/>
            <person name="Shen N."/>
            <person name="Zhu J."/>
            <person name="Mi H."/>
            <person name="Huang R."/>
        </authorList>
    </citation>
    <scope>NUCLEOTIDE SEQUENCE [LARGE SCALE GENOMIC DNA]</scope>
    <source>
        <strain evidence="1 2">GST4</strain>
    </source>
</reference>
<proteinExistence type="predicted"/>
<dbReference type="EMBL" id="JMIR01000037">
    <property type="protein sequence ID" value="KEO81471.1"/>
    <property type="molecule type" value="Genomic_DNA"/>
</dbReference>
<evidence type="ECO:0000313" key="2">
    <source>
        <dbReference type="Proteomes" id="UP000027931"/>
    </source>
</evidence>
<dbReference type="STRING" id="1157490.EL26_20560"/>
<evidence type="ECO:0000313" key="1">
    <source>
        <dbReference type="EMBL" id="KEO81471.1"/>
    </source>
</evidence>
<accession>A0A074LGW4</accession>
<dbReference type="Proteomes" id="UP000027931">
    <property type="component" value="Unassembled WGS sequence"/>
</dbReference>
<dbReference type="AlphaFoldDB" id="A0A074LGW4"/>
<protein>
    <submittedName>
        <fullName evidence="1">Uncharacterized protein</fullName>
    </submittedName>
</protein>